<keyword evidence="2 5" id="KW-0540">Nuclease</keyword>
<sequence length="449" mass="50365">MQTQNPIQAQRDIISVSQLNRRARQLLETHMSLLWVEGEISNLACPSSGHWYFTLKDANAQVKCAMFRNRNQRVRHMPQHGQQVLLRARVSLYEGRGDYQLIVEHLEDAGEGALQRAFEELKLRLHQEGLFDPAYKKPLPALPRHIGIITSPTGAAIRDILHVMQRRFPSIPVSIFPVAVQGAEAAGQIVRALHAANTLSSCDLLIVGRGGGSLEDLWPFNEEIVARAIFASQLPVISAVGHEVDITIADYVADARAPTPSAAAEICTPDGRDMLQQFIGYGALLEDAIARRLSRSKERLTALSARLQHPGQKLRAQAQQLDNLEIRLRQTMHRKLQINNHQLQNLTLRREALNPTRLLQQYAQQVSYLGQRLQASMQHKLQKSQQVFEKNTALLDSVNPLSILKRGYSVTTDKHQRVLRNTRELQVGDALVTQLSDGKVQSTVDKIIP</sequence>
<keyword evidence="4 5" id="KW-0269">Exonuclease</keyword>
<dbReference type="GO" id="GO:0005737">
    <property type="term" value="C:cytoplasm"/>
    <property type="evidence" value="ECO:0007669"/>
    <property type="project" value="UniProtKB-SubCell"/>
</dbReference>
<dbReference type="Pfam" id="PF02601">
    <property type="entry name" value="Exonuc_VII_L"/>
    <property type="match status" value="1"/>
</dbReference>
<accession>A0A9E5MFY0</accession>
<comment type="subcellular location">
    <subcellularLocation>
        <location evidence="5 6">Cytoplasm</location>
    </subcellularLocation>
</comment>
<evidence type="ECO:0000313" key="10">
    <source>
        <dbReference type="Proteomes" id="UP000787472"/>
    </source>
</evidence>
<dbReference type="InterPro" id="IPR003753">
    <property type="entry name" value="Exonuc_VII_L"/>
</dbReference>
<dbReference type="InterPro" id="IPR025824">
    <property type="entry name" value="OB-fold_nuc-bd_dom"/>
</dbReference>
<protein>
    <recommendedName>
        <fullName evidence="5">Exodeoxyribonuclease 7 large subunit</fullName>
        <ecNumber evidence="5">3.1.11.6</ecNumber>
    </recommendedName>
    <alternativeName>
        <fullName evidence="5">Exodeoxyribonuclease VII large subunit</fullName>
        <shortName evidence="5">Exonuclease VII large subunit</shortName>
    </alternativeName>
</protein>
<dbReference type="Pfam" id="PF13742">
    <property type="entry name" value="tRNA_anti_2"/>
    <property type="match status" value="1"/>
</dbReference>
<dbReference type="PANTHER" id="PTHR30008">
    <property type="entry name" value="EXODEOXYRIBONUCLEASE 7 LARGE SUBUNIT"/>
    <property type="match status" value="1"/>
</dbReference>
<evidence type="ECO:0000256" key="5">
    <source>
        <dbReference type="HAMAP-Rule" id="MF_00378"/>
    </source>
</evidence>
<evidence type="ECO:0000259" key="8">
    <source>
        <dbReference type="Pfam" id="PF13742"/>
    </source>
</evidence>
<feature type="domain" description="Exonuclease VII large subunit C-terminal" evidence="7">
    <location>
        <begin position="130"/>
        <end position="442"/>
    </location>
</feature>
<dbReference type="GO" id="GO:0003676">
    <property type="term" value="F:nucleic acid binding"/>
    <property type="evidence" value="ECO:0007669"/>
    <property type="project" value="InterPro"/>
</dbReference>
<dbReference type="AlphaFoldDB" id="A0A9E5MFY0"/>
<dbReference type="HAMAP" id="MF_00378">
    <property type="entry name" value="Exonuc_7_L"/>
    <property type="match status" value="1"/>
</dbReference>
<dbReference type="NCBIfam" id="TIGR00237">
    <property type="entry name" value="xseA"/>
    <property type="match status" value="1"/>
</dbReference>
<dbReference type="Proteomes" id="UP000787472">
    <property type="component" value="Unassembled WGS sequence"/>
</dbReference>
<dbReference type="GO" id="GO:0008855">
    <property type="term" value="F:exodeoxyribonuclease VII activity"/>
    <property type="evidence" value="ECO:0007669"/>
    <property type="project" value="UniProtKB-UniRule"/>
</dbReference>
<feature type="domain" description="OB-fold nucleic acid binding" evidence="8">
    <location>
        <begin position="14"/>
        <end position="106"/>
    </location>
</feature>
<dbReference type="PANTHER" id="PTHR30008:SF0">
    <property type="entry name" value="EXODEOXYRIBONUCLEASE 7 LARGE SUBUNIT"/>
    <property type="match status" value="1"/>
</dbReference>
<evidence type="ECO:0000313" key="9">
    <source>
        <dbReference type="EMBL" id="NHO63981.1"/>
    </source>
</evidence>
<keyword evidence="10" id="KW-1185">Reference proteome</keyword>
<proteinExistence type="inferred from homology"/>
<dbReference type="EMBL" id="JAAONZ010000001">
    <property type="protein sequence ID" value="NHO63981.1"/>
    <property type="molecule type" value="Genomic_DNA"/>
</dbReference>
<evidence type="ECO:0000259" key="7">
    <source>
        <dbReference type="Pfam" id="PF02601"/>
    </source>
</evidence>
<dbReference type="GO" id="GO:0006308">
    <property type="term" value="P:DNA catabolic process"/>
    <property type="evidence" value="ECO:0007669"/>
    <property type="project" value="UniProtKB-UniRule"/>
</dbReference>
<evidence type="ECO:0000256" key="6">
    <source>
        <dbReference type="RuleBase" id="RU004355"/>
    </source>
</evidence>
<dbReference type="CDD" id="cd04489">
    <property type="entry name" value="ExoVII_LU_OBF"/>
    <property type="match status" value="1"/>
</dbReference>
<evidence type="ECO:0000256" key="4">
    <source>
        <dbReference type="ARBA" id="ARBA00022839"/>
    </source>
</evidence>
<comment type="subunit">
    <text evidence="5">Heterooligomer composed of large and small subunits.</text>
</comment>
<evidence type="ECO:0000256" key="2">
    <source>
        <dbReference type="ARBA" id="ARBA00022722"/>
    </source>
</evidence>
<organism evidence="9 10">
    <name type="scientific">Pseudomaricurvus hydrocarbonicus</name>
    <dbReference type="NCBI Taxonomy" id="1470433"/>
    <lineage>
        <taxon>Bacteria</taxon>
        <taxon>Pseudomonadati</taxon>
        <taxon>Pseudomonadota</taxon>
        <taxon>Gammaproteobacteria</taxon>
        <taxon>Cellvibrionales</taxon>
        <taxon>Cellvibrionaceae</taxon>
        <taxon>Pseudomaricurvus</taxon>
    </lineage>
</organism>
<dbReference type="InterPro" id="IPR020579">
    <property type="entry name" value="Exonuc_VII_lsu_C"/>
</dbReference>
<comment type="caution">
    <text evidence="9">The sequence shown here is derived from an EMBL/GenBank/DDBJ whole genome shotgun (WGS) entry which is preliminary data.</text>
</comment>
<reference evidence="9" key="1">
    <citation type="submission" date="2020-03" db="EMBL/GenBank/DDBJ databases">
        <authorList>
            <person name="Guo F."/>
        </authorList>
    </citation>
    <scope>NUCLEOTIDE SEQUENCE</scope>
    <source>
        <strain evidence="9">JCM 30134</strain>
    </source>
</reference>
<keyword evidence="3 5" id="KW-0378">Hydrolase</keyword>
<name>A0A9E5MFY0_9GAMM</name>
<keyword evidence="1 5" id="KW-0963">Cytoplasm</keyword>
<evidence type="ECO:0000256" key="3">
    <source>
        <dbReference type="ARBA" id="ARBA00022801"/>
    </source>
</evidence>
<evidence type="ECO:0000256" key="1">
    <source>
        <dbReference type="ARBA" id="ARBA00022490"/>
    </source>
</evidence>
<comment type="similarity">
    <text evidence="5 6">Belongs to the XseA family.</text>
</comment>
<dbReference type="RefSeq" id="WP_167180547.1">
    <property type="nucleotide sequence ID" value="NZ_JAAONZ010000001.1"/>
</dbReference>
<dbReference type="GO" id="GO:0009318">
    <property type="term" value="C:exodeoxyribonuclease VII complex"/>
    <property type="evidence" value="ECO:0007669"/>
    <property type="project" value="UniProtKB-UniRule"/>
</dbReference>
<dbReference type="EC" id="3.1.11.6" evidence="5"/>
<comment type="function">
    <text evidence="5">Bidirectionally degrades single-stranded DNA into large acid-insoluble oligonucleotides, which are then degraded further into small acid-soluble oligonucleotides.</text>
</comment>
<gene>
    <name evidence="5 9" type="primary">xseA</name>
    <name evidence="9" type="ORF">G8770_00285</name>
</gene>
<comment type="catalytic activity">
    <reaction evidence="5 6">
        <text>Exonucleolytic cleavage in either 5'- to 3'- or 3'- to 5'-direction to yield nucleoside 5'-phosphates.</text>
        <dbReference type="EC" id="3.1.11.6"/>
    </reaction>
</comment>